<keyword evidence="10" id="KW-1185">Reference proteome</keyword>
<dbReference type="PANTHER" id="PTHR30329">
    <property type="entry name" value="STATOR ELEMENT OF FLAGELLAR MOTOR COMPLEX"/>
    <property type="match status" value="1"/>
</dbReference>
<evidence type="ECO:0000313" key="11">
    <source>
        <dbReference type="Proteomes" id="UP000281084"/>
    </source>
</evidence>
<dbReference type="InterPro" id="IPR006664">
    <property type="entry name" value="OMP_bac"/>
</dbReference>
<keyword evidence="3" id="KW-0998">Cell outer membrane</keyword>
<dbReference type="PANTHER" id="PTHR30329:SF21">
    <property type="entry name" value="LIPOPROTEIN YIAD-RELATED"/>
    <property type="match status" value="1"/>
</dbReference>
<keyword evidence="2 4" id="KW-0472">Membrane</keyword>
<dbReference type="PRINTS" id="PR01021">
    <property type="entry name" value="OMPADOMAIN"/>
</dbReference>
<dbReference type="Gene3D" id="3.30.1330.60">
    <property type="entry name" value="OmpA-like domain"/>
    <property type="match status" value="1"/>
</dbReference>
<dbReference type="Pfam" id="PF00691">
    <property type="entry name" value="OmpA"/>
    <property type="match status" value="1"/>
</dbReference>
<evidence type="ECO:0000256" key="4">
    <source>
        <dbReference type="PROSITE-ProRule" id="PRU00473"/>
    </source>
</evidence>
<proteinExistence type="predicted"/>
<accession>A0A498D5W4</accession>
<dbReference type="GO" id="GO:0009279">
    <property type="term" value="C:cell outer membrane"/>
    <property type="evidence" value="ECO:0007669"/>
    <property type="project" value="UniProtKB-SubCell"/>
</dbReference>
<dbReference type="CDD" id="cd07185">
    <property type="entry name" value="OmpA_C-like"/>
    <property type="match status" value="1"/>
</dbReference>
<dbReference type="InterPro" id="IPR050330">
    <property type="entry name" value="Bact_OuterMem_StrucFunc"/>
</dbReference>
<evidence type="ECO:0000313" key="6">
    <source>
        <dbReference type="EMBL" id="RKG53049.1"/>
    </source>
</evidence>
<dbReference type="EMBL" id="RCHD01000114">
    <property type="protein sequence ID" value="RLL26908.1"/>
    <property type="molecule type" value="Genomic_DNA"/>
</dbReference>
<dbReference type="Proteomes" id="UP000281084">
    <property type="component" value="Unassembled WGS sequence"/>
</dbReference>
<accession>A0A3A8G3C8</accession>
<name>A0A3A8G3C8_9GAMM</name>
<dbReference type="PROSITE" id="PS51123">
    <property type="entry name" value="OMPA_2"/>
    <property type="match status" value="1"/>
</dbReference>
<dbReference type="RefSeq" id="WP_106986243.1">
    <property type="nucleotide sequence ID" value="NZ_CP035934.2"/>
</dbReference>
<reference evidence="6 11" key="2">
    <citation type="submission" date="2018-09" db="EMBL/GenBank/DDBJ databases">
        <title>The draft genome of Acinetobacter spp. strains.</title>
        <authorList>
            <person name="Qin J."/>
            <person name="Feng Y."/>
            <person name="Zong Z."/>
        </authorList>
    </citation>
    <scope>NUCLEOTIDE SEQUENCE [LARGE SCALE GENOMIC DNA]</scope>
    <source>
        <strain evidence="6 11">WCHAc060002</strain>
    </source>
</reference>
<organism evidence="6 11">
    <name type="scientific">Acinetobacter cumulans</name>
    <dbReference type="NCBI Taxonomy" id="2136182"/>
    <lineage>
        <taxon>Bacteria</taxon>
        <taxon>Pseudomonadati</taxon>
        <taxon>Pseudomonadota</taxon>
        <taxon>Gammaproteobacteria</taxon>
        <taxon>Moraxellales</taxon>
        <taxon>Moraxellaceae</taxon>
        <taxon>Acinetobacter</taxon>
    </lineage>
</organism>
<protein>
    <submittedName>
        <fullName evidence="6">OmpA family protein</fullName>
    </submittedName>
</protein>
<evidence type="ECO:0000313" key="9">
    <source>
        <dbReference type="Proteomes" id="UP000267166"/>
    </source>
</evidence>
<dbReference type="SUPFAM" id="SSF103088">
    <property type="entry name" value="OmpA-like"/>
    <property type="match status" value="1"/>
</dbReference>
<comment type="caution">
    <text evidence="6">The sequence shown here is derived from an EMBL/GenBank/DDBJ whole genome shotgun (WGS) entry which is preliminary data.</text>
</comment>
<reference evidence="9 10" key="1">
    <citation type="submission" date="2018-09" db="EMBL/GenBank/DDBJ databases">
        <title>The draft genome of Acinetobacter sp. strains.</title>
        <authorList>
            <person name="Qin J."/>
            <person name="Feng Y."/>
            <person name="Zong Z."/>
        </authorList>
    </citation>
    <scope>NUCLEOTIDE SEQUENCE [LARGE SCALE GENOMIC DNA]</scope>
    <source>
        <strain evidence="8 10">WCHAc060001</strain>
        <strain evidence="7 9">WCHAc060003</strain>
    </source>
</reference>
<evidence type="ECO:0000313" key="10">
    <source>
        <dbReference type="Proteomes" id="UP000273105"/>
    </source>
</evidence>
<evidence type="ECO:0000256" key="3">
    <source>
        <dbReference type="ARBA" id="ARBA00023237"/>
    </source>
</evidence>
<dbReference type="EMBL" id="RCHE01000104">
    <property type="protein sequence ID" value="RLL35610.1"/>
    <property type="molecule type" value="Genomic_DNA"/>
</dbReference>
<dbReference type="Proteomes" id="UP000267166">
    <property type="component" value="Unassembled WGS sequence"/>
</dbReference>
<sequence length="159" mass="18395">MYKKIFSALLIIIFSTTLTACMNLGHLNYKQARMLKKEGFVLNDEGWTLALPERLLFNFDDYRIQNHQKEKLTELSHQLQKYDLEKLKFTGHTDNVGQANYNYQLSQKRAQSVADVFFAEGFKPQNVQIIGRGSDQPIASNDSEENRAKNRRVNVIIIP</sequence>
<gene>
    <name evidence="6" type="ORF">D7V64_08665</name>
    <name evidence="8" type="ORF">D9K79_18405</name>
    <name evidence="7" type="ORF">D9K80_18530</name>
</gene>
<dbReference type="InterPro" id="IPR006665">
    <property type="entry name" value="OmpA-like"/>
</dbReference>
<comment type="subcellular location">
    <subcellularLocation>
        <location evidence="1">Cell outer membrane</location>
    </subcellularLocation>
</comment>
<feature type="domain" description="OmpA-like" evidence="5">
    <location>
        <begin position="45"/>
        <end position="159"/>
    </location>
</feature>
<dbReference type="AlphaFoldDB" id="A0A3A8G3C8"/>
<dbReference type="PROSITE" id="PS51257">
    <property type="entry name" value="PROKAR_LIPOPROTEIN"/>
    <property type="match status" value="1"/>
</dbReference>
<dbReference type="InterPro" id="IPR036737">
    <property type="entry name" value="OmpA-like_sf"/>
</dbReference>
<dbReference type="Proteomes" id="UP000273105">
    <property type="component" value="Unassembled WGS sequence"/>
</dbReference>
<evidence type="ECO:0000256" key="1">
    <source>
        <dbReference type="ARBA" id="ARBA00004442"/>
    </source>
</evidence>
<evidence type="ECO:0000259" key="5">
    <source>
        <dbReference type="PROSITE" id="PS51123"/>
    </source>
</evidence>
<dbReference type="EMBL" id="RAXZ01000008">
    <property type="protein sequence ID" value="RKG53049.1"/>
    <property type="molecule type" value="Genomic_DNA"/>
</dbReference>
<evidence type="ECO:0000313" key="7">
    <source>
        <dbReference type="EMBL" id="RLL26908.1"/>
    </source>
</evidence>
<evidence type="ECO:0000313" key="8">
    <source>
        <dbReference type="EMBL" id="RLL35610.1"/>
    </source>
</evidence>
<evidence type="ECO:0000256" key="2">
    <source>
        <dbReference type="ARBA" id="ARBA00023136"/>
    </source>
</evidence>